<evidence type="ECO:0000259" key="1">
    <source>
        <dbReference type="SMART" id="SM00382"/>
    </source>
</evidence>
<gene>
    <name evidence="2" type="ORF">IAD31_09245</name>
</gene>
<proteinExistence type="predicted"/>
<feature type="domain" description="AAA+ ATPase" evidence="1">
    <location>
        <begin position="187"/>
        <end position="316"/>
    </location>
</feature>
<dbReference type="GO" id="GO:0006260">
    <property type="term" value="P:DNA replication"/>
    <property type="evidence" value="ECO:0007669"/>
    <property type="project" value="TreeGrafter"/>
</dbReference>
<dbReference type="NCBIfam" id="NF005304">
    <property type="entry name" value="PRK06835.1"/>
    <property type="match status" value="1"/>
</dbReference>
<dbReference type="PANTHER" id="PTHR30050">
    <property type="entry name" value="CHROMOSOMAL REPLICATION INITIATOR PROTEIN DNAA"/>
    <property type="match status" value="1"/>
</dbReference>
<dbReference type="GO" id="GO:0005524">
    <property type="term" value="F:ATP binding"/>
    <property type="evidence" value="ECO:0007669"/>
    <property type="project" value="UniProtKB-KW"/>
</dbReference>
<comment type="caution">
    <text evidence="2">The sequence shown here is derived from an EMBL/GenBank/DDBJ whole genome shotgun (WGS) entry which is preliminary data.</text>
</comment>
<dbReference type="Pfam" id="PF01695">
    <property type="entry name" value="IstB_IS21"/>
    <property type="match status" value="1"/>
</dbReference>
<dbReference type="EMBL" id="DVFO01000100">
    <property type="protein sequence ID" value="HIQ61761.1"/>
    <property type="molecule type" value="Genomic_DNA"/>
</dbReference>
<dbReference type="SMART" id="SM00382">
    <property type="entry name" value="AAA"/>
    <property type="match status" value="1"/>
</dbReference>
<sequence>MSYDAAIVQRASARLARRKEIRERRRWDLEQELYRRQPRLRELDRAIGGTMAELAGLAISGKPIQADGPEIADIRRRNLELQAQRAELLHTLGYEPDALDPTPACTKCGDSGWAGAEMCTCLKELCAQEQMKALTALLNLTDEQNFDRLRLDVYSDQPWEGKRSPRENMKRVVTVCEGFARRFPDYPLHNLLLSGGTGLGKTFLSGCIAREVSGRGYSVVYDTAISLFSTFEAKKFSRDLGQERQARDDTRRYLNCDLLILDDLGSELTTPLAQSTLYEVVNSRLQGGKHTIISTNLSMEQIGARYTPQVVSRLAGAYQELTFYGDDIRLMRR</sequence>
<reference evidence="2" key="1">
    <citation type="submission" date="2020-10" db="EMBL/GenBank/DDBJ databases">
        <authorList>
            <person name="Gilroy R."/>
        </authorList>
    </citation>
    <scope>NUCLEOTIDE SEQUENCE</scope>
    <source>
        <strain evidence="2">ChiGjej2B2-12916</strain>
    </source>
</reference>
<dbReference type="InterPro" id="IPR027417">
    <property type="entry name" value="P-loop_NTPase"/>
</dbReference>
<evidence type="ECO:0000313" key="3">
    <source>
        <dbReference type="Proteomes" id="UP000886879"/>
    </source>
</evidence>
<dbReference type="SUPFAM" id="SSF52540">
    <property type="entry name" value="P-loop containing nucleoside triphosphate hydrolases"/>
    <property type="match status" value="1"/>
</dbReference>
<dbReference type="InterPro" id="IPR002611">
    <property type="entry name" value="IstB_ATP-bd"/>
</dbReference>
<reference evidence="2" key="2">
    <citation type="journal article" date="2021" name="PeerJ">
        <title>Extensive microbial diversity within the chicken gut microbiome revealed by metagenomics and culture.</title>
        <authorList>
            <person name="Gilroy R."/>
            <person name="Ravi A."/>
            <person name="Getino M."/>
            <person name="Pursley I."/>
            <person name="Horton D.L."/>
            <person name="Alikhan N.F."/>
            <person name="Baker D."/>
            <person name="Gharbi K."/>
            <person name="Hall N."/>
            <person name="Watson M."/>
            <person name="Adriaenssens E.M."/>
            <person name="Foster-Nyarko E."/>
            <person name="Jarju S."/>
            <person name="Secka A."/>
            <person name="Antonio M."/>
            <person name="Oren A."/>
            <person name="Chaudhuri R.R."/>
            <person name="La Ragione R."/>
            <person name="Hildebrand F."/>
            <person name="Pallen M.J."/>
        </authorList>
    </citation>
    <scope>NUCLEOTIDE SEQUENCE</scope>
    <source>
        <strain evidence="2">ChiGjej2B2-12916</strain>
    </source>
</reference>
<dbReference type="AlphaFoldDB" id="A0A9D1CH62"/>
<organism evidence="2 3">
    <name type="scientific">Candidatus Enterenecus faecium</name>
    <dbReference type="NCBI Taxonomy" id="2840780"/>
    <lineage>
        <taxon>Bacteria</taxon>
        <taxon>Bacillati</taxon>
        <taxon>Bacillota</taxon>
        <taxon>Clostridia</taxon>
        <taxon>Eubacteriales</taxon>
        <taxon>Candidatus Enterenecus</taxon>
    </lineage>
</organism>
<name>A0A9D1CH62_9FIRM</name>
<dbReference type="Gene3D" id="3.40.50.300">
    <property type="entry name" value="P-loop containing nucleotide triphosphate hydrolases"/>
    <property type="match status" value="1"/>
</dbReference>
<protein>
    <submittedName>
        <fullName evidence="2">ATP-binding protein</fullName>
    </submittedName>
</protein>
<accession>A0A9D1CH62</accession>
<dbReference type="PANTHER" id="PTHR30050:SF4">
    <property type="entry name" value="ATP-BINDING PROTEIN RV3427C IN INSERTION SEQUENCE-RELATED"/>
    <property type="match status" value="1"/>
</dbReference>
<dbReference type="Proteomes" id="UP000886879">
    <property type="component" value="Unassembled WGS sequence"/>
</dbReference>
<keyword evidence="2" id="KW-0067">ATP-binding</keyword>
<dbReference type="InterPro" id="IPR003593">
    <property type="entry name" value="AAA+_ATPase"/>
</dbReference>
<keyword evidence="2" id="KW-0547">Nucleotide-binding</keyword>
<evidence type="ECO:0000313" key="2">
    <source>
        <dbReference type="EMBL" id="HIQ61761.1"/>
    </source>
</evidence>